<evidence type="ECO:0008006" key="3">
    <source>
        <dbReference type="Google" id="ProtNLM"/>
    </source>
</evidence>
<dbReference type="AlphaFoldDB" id="A0AAD7BXS8"/>
<sequence>MASTLAAARERISQLDIEIEKLQRLMDPFLAERKKCQQVLADYTYPILTLPTEITSEIFLQFLPSYPHRPNAIGSQSPSLLLQICRQWHDVALTTPALWSTLELLLDYGGSHAQQRDLLDVWLRRSATCPLSIRLDCSEELADDDDEGPSIVFGFVDSLLCHAMRWQDMEFVLPFECLRKIAGSMPLLRRVTIGIANGPVSPETPAVLFTDAPVLNHVVLDGSFNPFAVQLPWSQITTLTAEALYANEAFEILLHGTMLQDCTLRLLNGEPWTDSSVPPLPLRSLRLENLGGGTDQLRRFFKALHLPLLQTLAVHEFFLGPDPIAALSGVCPERYPREIEIFCAHASRGIYAGAFPLASLSIHKF</sequence>
<protein>
    <recommendedName>
        <fullName evidence="3">F-box domain-containing protein</fullName>
    </recommendedName>
</protein>
<reference evidence="1" key="1">
    <citation type="submission" date="2023-03" db="EMBL/GenBank/DDBJ databases">
        <title>Massive genome expansion in bonnet fungi (Mycena s.s.) driven by repeated elements and novel gene families across ecological guilds.</title>
        <authorList>
            <consortium name="Lawrence Berkeley National Laboratory"/>
            <person name="Harder C.B."/>
            <person name="Miyauchi S."/>
            <person name="Viragh M."/>
            <person name="Kuo A."/>
            <person name="Thoen E."/>
            <person name="Andreopoulos B."/>
            <person name="Lu D."/>
            <person name="Skrede I."/>
            <person name="Drula E."/>
            <person name="Henrissat B."/>
            <person name="Morin E."/>
            <person name="Kohler A."/>
            <person name="Barry K."/>
            <person name="LaButti K."/>
            <person name="Morin E."/>
            <person name="Salamov A."/>
            <person name="Lipzen A."/>
            <person name="Mereny Z."/>
            <person name="Hegedus B."/>
            <person name="Baldrian P."/>
            <person name="Stursova M."/>
            <person name="Weitz H."/>
            <person name="Taylor A."/>
            <person name="Grigoriev I.V."/>
            <person name="Nagy L.G."/>
            <person name="Martin F."/>
            <person name="Kauserud H."/>
        </authorList>
    </citation>
    <scope>NUCLEOTIDE SEQUENCE</scope>
    <source>
        <strain evidence="1">9284</strain>
    </source>
</reference>
<organism evidence="1 2">
    <name type="scientific">Roridomyces roridus</name>
    <dbReference type="NCBI Taxonomy" id="1738132"/>
    <lineage>
        <taxon>Eukaryota</taxon>
        <taxon>Fungi</taxon>
        <taxon>Dikarya</taxon>
        <taxon>Basidiomycota</taxon>
        <taxon>Agaricomycotina</taxon>
        <taxon>Agaricomycetes</taxon>
        <taxon>Agaricomycetidae</taxon>
        <taxon>Agaricales</taxon>
        <taxon>Marasmiineae</taxon>
        <taxon>Mycenaceae</taxon>
        <taxon>Roridomyces</taxon>
    </lineage>
</organism>
<dbReference type="Proteomes" id="UP001221142">
    <property type="component" value="Unassembled WGS sequence"/>
</dbReference>
<keyword evidence="2" id="KW-1185">Reference proteome</keyword>
<evidence type="ECO:0000313" key="2">
    <source>
        <dbReference type="Proteomes" id="UP001221142"/>
    </source>
</evidence>
<evidence type="ECO:0000313" key="1">
    <source>
        <dbReference type="EMBL" id="KAJ7633190.1"/>
    </source>
</evidence>
<comment type="caution">
    <text evidence="1">The sequence shown here is derived from an EMBL/GenBank/DDBJ whole genome shotgun (WGS) entry which is preliminary data.</text>
</comment>
<name>A0AAD7BXS8_9AGAR</name>
<dbReference type="EMBL" id="JARKIF010000008">
    <property type="protein sequence ID" value="KAJ7633190.1"/>
    <property type="molecule type" value="Genomic_DNA"/>
</dbReference>
<accession>A0AAD7BXS8</accession>
<gene>
    <name evidence="1" type="ORF">FB45DRAFT_523419</name>
</gene>
<proteinExistence type="predicted"/>